<name>A0A2D1QFE1_AERSA</name>
<dbReference type="Proteomes" id="UP000222916">
    <property type="component" value="Chromosome"/>
</dbReference>
<sequence>MLEITLTQSVAQRKCATFFAKKKMKCFPPSDGENQAHSGQVFMAALFQRA</sequence>
<dbReference type="AlphaFoldDB" id="A0A2D1QFE1"/>
<reference evidence="2" key="1">
    <citation type="journal article" date="2018" name="BMC Genomics">
        <title>The complete and fully assembled genome sequence of Aeromonas salmonicida subsp. pectinolytica and its comparative analysis with other Aeromonas species: investigation of the mobilome in environmental and pathogenic strains.</title>
        <authorList>
            <person name="Pfeiffer F."/>
            <person name="Zamora-Lagos M.A."/>
            <person name="Blettinger M."/>
            <person name="Yeroslaviz A."/>
            <person name="Dahl A."/>
            <person name="Gruber S."/>
            <person name="Habermann B.H."/>
        </authorList>
    </citation>
    <scope>NUCLEOTIDE SEQUENCE [LARGE SCALE GENOMIC DNA]</scope>
    <source>
        <strain evidence="2">34mel</strain>
    </source>
</reference>
<dbReference type="EMBL" id="CP022426">
    <property type="protein sequence ID" value="ATP08976.1"/>
    <property type="molecule type" value="Genomic_DNA"/>
</dbReference>
<proteinExistence type="predicted"/>
<gene>
    <name evidence="1" type="ORF">Asalp_17710</name>
</gene>
<organism evidence="1 2">
    <name type="scientific">Aeromonas salmonicida subsp. pectinolytica 34mel</name>
    <dbReference type="NCBI Taxonomy" id="1324960"/>
    <lineage>
        <taxon>Bacteria</taxon>
        <taxon>Pseudomonadati</taxon>
        <taxon>Pseudomonadota</taxon>
        <taxon>Gammaproteobacteria</taxon>
        <taxon>Aeromonadales</taxon>
        <taxon>Aeromonadaceae</taxon>
        <taxon>Aeromonas</taxon>
    </lineage>
</organism>
<protein>
    <submittedName>
        <fullName evidence="1">Uncharacterized protein</fullName>
    </submittedName>
</protein>
<evidence type="ECO:0000313" key="2">
    <source>
        <dbReference type="Proteomes" id="UP000222916"/>
    </source>
</evidence>
<accession>A0A2D1QFE1</accession>
<evidence type="ECO:0000313" key="1">
    <source>
        <dbReference type="EMBL" id="ATP08976.1"/>
    </source>
</evidence>